<evidence type="ECO:0000313" key="2">
    <source>
        <dbReference type="EMBL" id="RXJ84092.1"/>
    </source>
</evidence>
<keyword evidence="1" id="KW-0472">Membrane</keyword>
<dbReference type="EMBL" id="PDJZ01000006">
    <property type="protein sequence ID" value="RXJ84092.1"/>
    <property type="molecule type" value="Genomic_DNA"/>
</dbReference>
<evidence type="ECO:0000313" key="3">
    <source>
        <dbReference type="Proteomes" id="UP000290870"/>
    </source>
</evidence>
<keyword evidence="1" id="KW-1133">Transmembrane helix</keyword>
<comment type="caution">
    <text evidence="2">The sequence shown here is derived from an EMBL/GenBank/DDBJ whole genome shotgun (WGS) entry which is preliminary data.</text>
</comment>
<gene>
    <name evidence="2" type="ORF">CRU90_06750</name>
</gene>
<evidence type="ECO:0008006" key="4">
    <source>
        <dbReference type="Google" id="ProtNLM"/>
    </source>
</evidence>
<organism evidence="2 3">
    <name type="scientific">Arcobacter cloacae</name>
    <dbReference type="NCBI Taxonomy" id="1054034"/>
    <lineage>
        <taxon>Bacteria</taxon>
        <taxon>Pseudomonadati</taxon>
        <taxon>Campylobacterota</taxon>
        <taxon>Epsilonproteobacteria</taxon>
        <taxon>Campylobacterales</taxon>
        <taxon>Arcobacteraceae</taxon>
        <taxon>Arcobacter</taxon>
    </lineage>
</organism>
<accession>A0A4Q0ZDR9</accession>
<keyword evidence="1" id="KW-0812">Transmembrane</keyword>
<name>A0A4Q0ZDR9_9BACT</name>
<feature type="transmembrane region" description="Helical" evidence="1">
    <location>
        <begin position="20"/>
        <end position="36"/>
    </location>
</feature>
<protein>
    <recommendedName>
        <fullName evidence="4">Transformation system protein</fullName>
    </recommendedName>
</protein>
<dbReference type="RefSeq" id="WP_128986523.1">
    <property type="nucleotide sequence ID" value="NZ_PDJZ01000006.1"/>
</dbReference>
<sequence>MLNYFNNNFLKSSKKTKIELYVLPLLIYLFLYLFFLEKGKNKDVEISSKLNYEEFYNKKFESSFLELFSSLEKLAKKYEISILKNEKNENIILLKAVGNKQSIFDFIKDIENLNNFTKIDFLNMNKNEETKIYTFELKINLNKYYIKNLKNIEYEKNHEKVFVTQNNQNKEFKINAIVDDYAFINETWIKKNEKIENYKLIKINRDFVVLSNELNEIKLELLNEEYFKETN</sequence>
<evidence type="ECO:0000256" key="1">
    <source>
        <dbReference type="SAM" id="Phobius"/>
    </source>
</evidence>
<proteinExistence type="predicted"/>
<dbReference type="Proteomes" id="UP000290870">
    <property type="component" value="Unassembled WGS sequence"/>
</dbReference>
<dbReference type="OrthoDB" id="5349090at2"/>
<dbReference type="AlphaFoldDB" id="A0A4Q0ZDR9"/>
<reference evidence="2 3" key="1">
    <citation type="submission" date="2017-10" db="EMBL/GenBank/DDBJ databases">
        <title>Genomics of the genus Arcobacter.</title>
        <authorList>
            <person name="Perez-Cataluna A."/>
            <person name="Figueras M.J."/>
        </authorList>
    </citation>
    <scope>NUCLEOTIDE SEQUENCE [LARGE SCALE GENOMIC DNA]</scope>
    <source>
        <strain evidence="2 3">F26</strain>
    </source>
</reference>